<sequence>MGMSKVELWLRRLLAAQVHQTNDVKLVHYVSTMQDLLSTLTEYAWQIELVAHKLKDRVLVLDEMDAKRAVIAVVQAPVDWNGQAKQTLNPKPKLLPGQSSLEPSKSVSPSQKVMSQTLRRRLWGKDGSTKQSTVQKYRELQEGLTDEMVVLAAQLKDSSVLMDVSLWDTEHILGSAEAALEHTLASTDNVNMRAGRLYSQSWQTNCLT</sequence>
<reference evidence="2" key="1">
    <citation type="journal article" date="2022" name="New Phytol.">
        <title>Phylogenomic structure and speciation in an emerging model: the Sphagnum magellanicum complex (Bryophyta).</title>
        <authorList>
            <person name="Shaw A.J."/>
            <person name="Piatkowski B."/>
            <person name="Duffy A.M."/>
            <person name="Aguero B."/>
            <person name="Imwattana K."/>
            <person name="Nieto-Lugilde M."/>
            <person name="Healey A."/>
            <person name="Weston D.J."/>
            <person name="Patel M.N."/>
            <person name="Schmutz J."/>
            <person name="Grimwood J."/>
            <person name="Yavitt J.B."/>
            <person name="Hassel K."/>
            <person name="Stenoien H.K."/>
            <person name="Flatberg K.I."/>
            <person name="Bickford C.P."/>
            <person name="Hicks K.A."/>
        </authorList>
    </citation>
    <scope>NUCLEOTIDE SEQUENCE [LARGE SCALE GENOMIC DNA]</scope>
</reference>
<gene>
    <name evidence="1" type="ORF">CY35_07G049600</name>
</gene>
<name>A0ACB8HKQ6_9BRYO</name>
<evidence type="ECO:0000313" key="2">
    <source>
        <dbReference type="Proteomes" id="UP000828922"/>
    </source>
</evidence>
<dbReference type="EMBL" id="CM038913">
    <property type="protein sequence ID" value="KAH9556813.1"/>
    <property type="molecule type" value="Genomic_DNA"/>
</dbReference>
<proteinExistence type="predicted"/>
<dbReference type="Proteomes" id="UP000828922">
    <property type="component" value="Linkage Group LG07"/>
</dbReference>
<accession>A0ACB8HKQ6</accession>
<comment type="caution">
    <text evidence="1">The sequence shown here is derived from an EMBL/GenBank/DDBJ whole genome shotgun (WGS) entry which is preliminary data.</text>
</comment>
<evidence type="ECO:0000313" key="1">
    <source>
        <dbReference type="EMBL" id="KAH9556813.1"/>
    </source>
</evidence>
<keyword evidence="2" id="KW-1185">Reference proteome</keyword>
<protein>
    <submittedName>
        <fullName evidence="1">Uncharacterized protein</fullName>
    </submittedName>
</protein>
<organism evidence="1 2">
    <name type="scientific">Sphagnum magellanicum</name>
    <dbReference type="NCBI Taxonomy" id="128215"/>
    <lineage>
        <taxon>Eukaryota</taxon>
        <taxon>Viridiplantae</taxon>
        <taxon>Streptophyta</taxon>
        <taxon>Embryophyta</taxon>
        <taxon>Bryophyta</taxon>
        <taxon>Sphagnophytina</taxon>
        <taxon>Sphagnopsida</taxon>
        <taxon>Sphagnales</taxon>
        <taxon>Sphagnaceae</taxon>
        <taxon>Sphagnum</taxon>
    </lineage>
</organism>